<dbReference type="Gene3D" id="3.90.1150.10">
    <property type="entry name" value="Aspartate Aminotransferase, domain 1"/>
    <property type="match status" value="1"/>
</dbReference>
<evidence type="ECO:0000313" key="5">
    <source>
        <dbReference type="EMBL" id="GFF81149.1"/>
    </source>
</evidence>
<dbReference type="PANTHER" id="PTHR11986">
    <property type="entry name" value="AMINOTRANSFERASE CLASS III"/>
    <property type="match status" value="1"/>
</dbReference>
<comment type="catalytic activity">
    <reaction evidence="4">
        <text>a 2-oxocarboxylate + L-ornithine = L-glutamate 5-semialdehyde + an L-alpha-amino acid</text>
        <dbReference type="Rhea" id="RHEA:13877"/>
        <dbReference type="ChEBI" id="CHEBI:35179"/>
        <dbReference type="ChEBI" id="CHEBI:46911"/>
        <dbReference type="ChEBI" id="CHEBI:58066"/>
        <dbReference type="ChEBI" id="CHEBI:59869"/>
        <dbReference type="EC" id="2.6.1.13"/>
    </reaction>
</comment>
<dbReference type="Pfam" id="PF00202">
    <property type="entry name" value="Aminotran_3"/>
    <property type="match status" value="1"/>
</dbReference>
<dbReference type="InterPro" id="IPR015422">
    <property type="entry name" value="PyrdxlP-dep_Trfase_small"/>
</dbReference>
<name>A0ABQ1AFX3_ASPLE</name>
<evidence type="ECO:0000256" key="3">
    <source>
        <dbReference type="ARBA" id="ARBA00022898"/>
    </source>
</evidence>
<dbReference type="Proteomes" id="UP000465220">
    <property type="component" value="Unassembled WGS sequence"/>
</dbReference>
<dbReference type="SUPFAM" id="SSF53383">
    <property type="entry name" value="PLP-dependent transferases"/>
    <property type="match status" value="1"/>
</dbReference>
<dbReference type="EMBL" id="BLKI01000033">
    <property type="protein sequence ID" value="GFF81149.1"/>
    <property type="molecule type" value="Genomic_DNA"/>
</dbReference>
<dbReference type="InterPro" id="IPR015424">
    <property type="entry name" value="PyrdxlP-dep_Trfase"/>
</dbReference>
<gene>
    <name evidence="5" type="ORF">IFM60648_05932</name>
</gene>
<proteinExistence type="inferred from homology"/>
<evidence type="ECO:0000313" key="6">
    <source>
        <dbReference type="Proteomes" id="UP000465220"/>
    </source>
</evidence>
<accession>A0ABQ1AFX3</accession>
<keyword evidence="4" id="KW-0032">Aminotransferase</keyword>
<comment type="cofactor">
    <cofactor evidence="1 4">
        <name>pyridoxal 5'-phosphate</name>
        <dbReference type="ChEBI" id="CHEBI:597326"/>
    </cofactor>
</comment>
<dbReference type="EC" id="2.6.1.13" evidence="4"/>
<sequence length="162" mass="18013">MYQLTLSDELSETIQHPGSPEELSVHAEHGPTVFVVCAGLHWRSWRDRAMGKTGKFLCSDWIGPENKPVMVIMGKLITGGAYPAPYILSRDEIVDFIGGYESVATFGMALAAIAATRATLKIMDEENLVDRATWTSDIWTKEAADWNFPLLDYVTNRGADLY</sequence>
<dbReference type="InterPro" id="IPR050103">
    <property type="entry name" value="Class-III_PLP-dep_AT"/>
</dbReference>
<comment type="caution">
    <text evidence="5">The sequence shown here is derived from an EMBL/GenBank/DDBJ whole genome shotgun (WGS) entry which is preliminary data.</text>
</comment>
<dbReference type="InterPro" id="IPR015421">
    <property type="entry name" value="PyrdxlP-dep_Trfase_major"/>
</dbReference>
<dbReference type="Gene3D" id="3.40.640.10">
    <property type="entry name" value="Type I PLP-dependent aspartate aminotransferase-like (Major domain)"/>
    <property type="match status" value="1"/>
</dbReference>
<keyword evidence="6" id="KW-1185">Reference proteome</keyword>
<comment type="similarity">
    <text evidence="2 4">Belongs to the class-III pyridoxal-phosphate-dependent aminotransferase family.</text>
</comment>
<dbReference type="PANTHER" id="PTHR11986:SF18">
    <property type="entry name" value="ORNITHINE AMINOTRANSFERASE, MITOCHONDRIAL"/>
    <property type="match status" value="1"/>
</dbReference>
<reference evidence="5 6" key="1">
    <citation type="submission" date="2020-01" db="EMBL/GenBank/DDBJ databases">
        <title>Draft genome sequence of Aspergillus lentulus IFM 60648.</title>
        <authorList>
            <person name="Takahashi H."/>
            <person name="Yaguchi T."/>
        </authorList>
    </citation>
    <scope>NUCLEOTIDE SEQUENCE [LARGE SCALE GENOMIC DNA]</scope>
    <source>
        <strain evidence="5 6">IFM 60648</strain>
    </source>
</reference>
<organism evidence="5 6">
    <name type="scientific">Aspergillus lentulus</name>
    <dbReference type="NCBI Taxonomy" id="293939"/>
    <lineage>
        <taxon>Eukaryota</taxon>
        <taxon>Fungi</taxon>
        <taxon>Dikarya</taxon>
        <taxon>Ascomycota</taxon>
        <taxon>Pezizomycotina</taxon>
        <taxon>Eurotiomycetes</taxon>
        <taxon>Eurotiomycetidae</taxon>
        <taxon>Eurotiales</taxon>
        <taxon>Aspergillaceae</taxon>
        <taxon>Aspergillus</taxon>
        <taxon>Aspergillus subgen. Fumigati</taxon>
    </lineage>
</organism>
<comment type="pathway">
    <text evidence="4">Amino-acid biosynthesis; L-proline biosynthesis; L-glutamate 5-semialdehyde from L-ornithine: step 1/1.</text>
</comment>
<protein>
    <recommendedName>
        <fullName evidence="4">Ornithine aminotransferase</fullName>
        <ecNumber evidence="4">2.6.1.13</ecNumber>
    </recommendedName>
</protein>
<evidence type="ECO:0000256" key="1">
    <source>
        <dbReference type="ARBA" id="ARBA00001933"/>
    </source>
</evidence>
<keyword evidence="4" id="KW-0808">Transferase</keyword>
<evidence type="ECO:0000256" key="4">
    <source>
        <dbReference type="RuleBase" id="RU365036"/>
    </source>
</evidence>
<dbReference type="InterPro" id="IPR005814">
    <property type="entry name" value="Aminotrans_3"/>
</dbReference>
<keyword evidence="3 4" id="KW-0663">Pyridoxal phosphate</keyword>
<evidence type="ECO:0000256" key="2">
    <source>
        <dbReference type="ARBA" id="ARBA00008954"/>
    </source>
</evidence>